<evidence type="ECO:0000313" key="1">
    <source>
        <dbReference type="EMBL" id="ERI11308.1"/>
    </source>
</evidence>
<protein>
    <submittedName>
        <fullName evidence="1">Uncharacterized protein</fullName>
    </submittedName>
</protein>
<gene>
    <name evidence="1" type="ORF">HMPREF0083_00590</name>
</gene>
<dbReference type="Proteomes" id="UP000016511">
    <property type="component" value="Unassembled WGS sequence"/>
</dbReference>
<dbReference type="AlphaFoldDB" id="U1X9V5"/>
<dbReference type="EMBL" id="AWSJ01000044">
    <property type="protein sequence ID" value="ERI11308.1"/>
    <property type="molecule type" value="Genomic_DNA"/>
</dbReference>
<keyword evidence="2" id="KW-1185">Reference proteome</keyword>
<dbReference type="HOGENOM" id="CLU_2679648_0_0_9"/>
<accession>U1X9V5</accession>
<comment type="caution">
    <text evidence="1">The sequence shown here is derived from an EMBL/GenBank/DDBJ whole genome shotgun (WGS) entry which is preliminary data.</text>
</comment>
<organism evidence="1 2">
    <name type="scientific">Aneurinibacillus aneurinilyticus ATCC 12856</name>
    <dbReference type="NCBI Taxonomy" id="649747"/>
    <lineage>
        <taxon>Bacteria</taxon>
        <taxon>Bacillati</taxon>
        <taxon>Bacillota</taxon>
        <taxon>Bacilli</taxon>
        <taxon>Bacillales</taxon>
        <taxon>Paenibacillaceae</taxon>
        <taxon>Aneurinibacillus group</taxon>
        <taxon>Aneurinibacillus</taxon>
    </lineage>
</organism>
<evidence type="ECO:0000313" key="2">
    <source>
        <dbReference type="Proteomes" id="UP000016511"/>
    </source>
</evidence>
<name>U1X9V5_ANEAE</name>
<reference evidence="1 2" key="1">
    <citation type="submission" date="2013-08" db="EMBL/GenBank/DDBJ databases">
        <authorList>
            <person name="Weinstock G."/>
            <person name="Sodergren E."/>
            <person name="Wylie T."/>
            <person name="Fulton L."/>
            <person name="Fulton R."/>
            <person name="Fronick C."/>
            <person name="O'Laughlin M."/>
            <person name="Godfrey J."/>
            <person name="Miner T."/>
            <person name="Herter B."/>
            <person name="Appelbaum E."/>
            <person name="Cordes M."/>
            <person name="Lek S."/>
            <person name="Wollam A."/>
            <person name="Pepin K.H."/>
            <person name="Palsikar V.B."/>
            <person name="Mitreva M."/>
            <person name="Wilson R.K."/>
        </authorList>
    </citation>
    <scope>NUCLEOTIDE SEQUENCE [LARGE SCALE GENOMIC DNA]</scope>
    <source>
        <strain evidence="1 2">ATCC 12856</strain>
    </source>
</reference>
<dbReference type="STRING" id="649747.HMPREF0083_00590"/>
<proteinExistence type="predicted"/>
<sequence length="74" mass="8557">MAVEKEPAGVFSIHSCATVRLFQSVLLKKCARRSDKAHWRRNTDNRLFKRCFAPRLMNTRKTGCSKRVFASENV</sequence>